<dbReference type="EMBL" id="GBXM01023219">
    <property type="protein sequence ID" value="JAH85358.1"/>
    <property type="molecule type" value="Transcribed_RNA"/>
</dbReference>
<dbReference type="AlphaFoldDB" id="A0A0E9W7B4"/>
<proteinExistence type="predicted"/>
<organism evidence="1">
    <name type="scientific">Anguilla anguilla</name>
    <name type="common">European freshwater eel</name>
    <name type="synonym">Muraena anguilla</name>
    <dbReference type="NCBI Taxonomy" id="7936"/>
    <lineage>
        <taxon>Eukaryota</taxon>
        <taxon>Metazoa</taxon>
        <taxon>Chordata</taxon>
        <taxon>Craniata</taxon>
        <taxon>Vertebrata</taxon>
        <taxon>Euteleostomi</taxon>
        <taxon>Actinopterygii</taxon>
        <taxon>Neopterygii</taxon>
        <taxon>Teleostei</taxon>
        <taxon>Anguilliformes</taxon>
        <taxon>Anguillidae</taxon>
        <taxon>Anguilla</taxon>
    </lineage>
</organism>
<protein>
    <submittedName>
        <fullName evidence="1">Uncharacterized protein</fullName>
    </submittedName>
</protein>
<evidence type="ECO:0000313" key="1">
    <source>
        <dbReference type="EMBL" id="JAH85358.1"/>
    </source>
</evidence>
<accession>A0A0E9W7B4</accession>
<sequence length="20" mass="2356">MFMTPSEISTQLVCHRCLRC</sequence>
<name>A0A0E9W7B4_ANGAN</name>
<reference evidence="1" key="2">
    <citation type="journal article" date="2015" name="Fish Shellfish Immunol.">
        <title>Early steps in the European eel (Anguilla anguilla)-Vibrio vulnificus interaction in the gills: Role of the RtxA13 toxin.</title>
        <authorList>
            <person name="Callol A."/>
            <person name="Pajuelo D."/>
            <person name="Ebbesson L."/>
            <person name="Teles M."/>
            <person name="MacKenzie S."/>
            <person name="Amaro C."/>
        </authorList>
    </citation>
    <scope>NUCLEOTIDE SEQUENCE</scope>
</reference>
<reference evidence="1" key="1">
    <citation type="submission" date="2014-11" db="EMBL/GenBank/DDBJ databases">
        <authorList>
            <person name="Amaro Gonzalez C."/>
        </authorList>
    </citation>
    <scope>NUCLEOTIDE SEQUENCE</scope>
</reference>